<gene>
    <name evidence="1" type="ORF">LY90DRAFT_636792</name>
</gene>
<dbReference type="Gene3D" id="2.60.40.2850">
    <property type="match status" value="1"/>
</dbReference>
<dbReference type="AlphaFoldDB" id="A0A1Y1ZSK1"/>
<dbReference type="EMBL" id="MCOG01000363">
    <property type="protein sequence ID" value="ORY13221.1"/>
    <property type="molecule type" value="Genomic_DNA"/>
</dbReference>
<accession>A0A1Y1ZSK1</accession>
<reference evidence="1 2" key="1">
    <citation type="submission" date="2016-08" db="EMBL/GenBank/DDBJ databases">
        <title>A Parts List for Fungal Cellulosomes Revealed by Comparative Genomics.</title>
        <authorList>
            <consortium name="DOE Joint Genome Institute"/>
            <person name="Haitjema C.H."/>
            <person name="Gilmore S.P."/>
            <person name="Henske J.K."/>
            <person name="Solomon K.V."/>
            <person name="De Groot R."/>
            <person name="Kuo A."/>
            <person name="Mondo S.J."/>
            <person name="Salamov A.A."/>
            <person name="Labutti K."/>
            <person name="Zhao Z."/>
            <person name="Chiniquy J."/>
            <person name="Barry K."/>
            <person name="Brewer H.M."/>
            <person name="Purvine S.O."/>
            <person name="Wright A.T."/>
            <person name="Boxma B."/>
            <person name="Van Alen T."/>
            <person name="Hackstein J.H."/>
            <person name="Baker S.E."/>
            <person name="Grigoriev I.V."/>
            <person name="O'Malley M.A."/>
        </authorList>
    </citation>
    <scope>NUCLEOTIDE SEQUENCE [LARGE SCALE GENOMIC DNA]</scope>
    <source>
        <strain evidence="1 2">G1</strain>
    </source>
</reference>
<proteinExistence type="predicted"/>
<keyword evidence="2" id="KW-1185">Reference proteome</keyword>
<dbReference type="Proteomes" id="UP000193920">
    <property type="component" value="Unassembled WGS sequence"/>
</dbReference>
<organism evidence="1 2">
    <name type="scientific">Neocallimastix californiae</name>
    <dbReference type="NCBI Taxonomy" id="1754190"/>
    <lineage>
        <taxon>Eukaryota</taxon>
        <taxon>Fungi</taxon>
        <taxon>Fungi incertae sedis</taxon>
        <taxon>Chytridiomycota</taxon>
        <taxon>Chytridiomycota incertae sedis</taxon>
        <taxon>Neocallimastigomycetes</taxon>
        <taxon>Neocallimastigales</taxon>
        <taxon>Neocallimastigaceae</taxon>
        <taxon>Neocallimastix</taxon>
    </lineage>
</organism>
<comment type="caution">
    <text evidence="1">The sequence shown here is derived from an EMBL/GenBank/DDBJ whole genome shotgun (WGS) entry which is preliminary data.</text>
</comment>
<name>A0A1Y1ZSK1_9FUNG</name>
<evidence type="ECO:0000313" key="2">
    <source>
        <dbReference type="Proteomes" id="UP000193920"/>
    </source>
</evidence>
<sequence length="140" mass="15529">MKLIKNNIKNNALNRRGFNLDVNGSITSADFENLLNAINEELRPIGYTIGTPDGCEGGTILTVLTNEQVHAFYYHSTKVHTVTAWGKTKSGRVCAEPGEWAHAISMSGKHSGGNKSFCSIENYDKYCQEVKGFKLGRERF</sequence>
<protein>
    <submittedName>
        <fullName evidence="1">Uncharacterized protein</fullName>
    </submittedName>
</protein>
<evidence type="ECO:0000313" key="1">
    <source>
        <dbReference type="EMBL" id="ORY13221.1"/>
    </source>
</evidence>